<name>A0AC59EXY8_9VIRU</name>
<reference evidence="1 2" key="1">
    <citation type="journal article" date="2013" name="Proc. Natl. Acad. Sci. U.S.A.">
        <title>Genome of Phaeocystis globosa virus PgV-16T highlights the common ancestry of the largest known DNA viruses infecting eukaryotes.</title>
        <authorList>
            <person name="Santini S."/>
            <person name="Jeudy S."/>
            <person name="Bartoli J."/>
            <person name="Poirot O."/>
            <person name="Lescot M."/>
            <person name="Abergel C."/>
            <person name="Barbe V."/>
            <person name="Wommack K.E."/>
            <person name="Noordeloos A.A."/>
            <person name="Brussaard C.P."/>
            <person name="Claverie J.M."/>
        </authorList>
    </citation>
    <scope>NUCLEOTIDE SEQUENCE [LARGE SCALE GENOMIC DNA]</scope>
    <source>
        <strain evidence="1 2">16T</strain>
    </source>
</reference>
<dbReference type="EMBL" id="KC662249">
    <property type="protein sequence ID" value="AGM15659.1"/>
    <property type="molecule type" value="Genomic_DNA"/>
</dbReference>
<protein>
    <submittedName>
        <fullName evidence="1">Serine/threonine kinase</fullName>
    </submittedName>
</protein>
<evidence type="ECO:0000313" key="1">
    <source>
        <dbReference type="EMBL" id="AGM15659.1"/>
    </source>
</evidence>
<sequence>MSEKIGVGTSGCVFKPSLKCDKNIGSYENKISKVMKNIDAKNELKEYKSISKIKGLEKYAIVQPTLCKPKMDDKFVKSVYKCFNHSLVKVLDKTKSDYSLLLYEDGGITVGDFLSTIFTKIDEKDQHHFLTSLITLIDGLSFFKANDIVHRDIKADHIVYNINTGKLKYIDFGLMIKNSKAIELSKKSKEPLAIYHGYWPWENSCRNFKDYNTKEHCEYLRAHHSPNPELHPHPSASDSPSPDLSPSPSPIPNPQPDAGKEYNYDEFLKLAIDSFDLYTLGRVFQFIGNWLMFETPKYEKFGKALRENSKLYTLRDLFKRDKSIKKFRDDYIKLLKDHNITSPKGTPSPSAKIQAKVEKIVKEELKKEIKKKECPPEKPIRNPKTNRCLMTCKDRYIRNEEYKCVLDKSLKKKSLKKKSLNKKSLKKKASVTTKKLICAKKNMDYNTKTKRCNKKK</sequence>
<keyword evidence="1" id="KW-0418">Kinase</keyword>
<keyword evidence="2" id="KW-1185">Reference proteome</keyword>
<keyword evidence="1" id="KW-0808">Transferase</keyword>
<evidence type="ECO:0000313" key="2">
    <source>
        <dbReference type="Proteomes" id="UP000204225"/>
    </source>
</evidence>
<dbReference type="Proteomes" id="UP000204225">
    <property type="component" value="Segment"/>
</dbReference>
<gene>
    <name evidence="1" type="ORF">PGCG_00348</name>
</gene>
<organism evidence="1 2">
    <name type="scientific">Phaeocystis globosa virus PgV-16T</name>
    <dbReference type="NCBI Taxonomy" id="3071227"/>
    <lineage>
        <taxon>Viruses</taxon>
        <taxon>Varidnaviria</taxon>
        <taxon>Bamfordvirae</taxon>
        <taxon>Nucleocytoviricota</taxon>
        <taxon>Megaviricetes</taxon>
        <taxon>Imitervirales</taxon>
        <taxon>Mesomimiviridae</taxon>
        <taxon>Tethysvirus</taxon>
        <taxon>Tethysvirus hollandense</taxon>
    </lineage>
</organism>
<accession>A0AC59EXY8</accession>
<proteinExistence type="predicted"/>